<dbReference type="InterPro" id="IPR029058">
    <property type="entry name" value="AB_hydrolase_fold"/>
</dbReference>
<dbReference type="InterPro" id="IPR050266">
    <property type="entry name" value="AB_hydrolase_sf"/>
</dbReference>
<dbReference type="PANTHER" id="PTHR43798">
    <property type="entry name" value="MONOACYLGLYCEROL LIPASE"/>
    <property type="match status" value="1"/>
</dbReference>
<keyword evidence="3" id="KW-1185">Reference proteome</keyword>
<dbReference type="Proteomes" id="UP000199444">
    <property type="component" value="Unassembled WGS sequence"/>
</dbReference>
<dbReference type="Pfam" id="PF00561">
    <property type="entry name" value="Abhydrolase_1"/>
    <property type="match status" value="1"/>
</dbReference>
<sequence>MGKYHSVIIGQGKPLIFLPALGFSGNEGLNIAESLAGSYECHLLDLPGLGKSDGLKGRVSMPEIASWVKQYADQNKLEDVTLIGHSMGGGIAMCFASVYPEYVNRIVLLDQGHLKLPRFPTSEFGLFGYVIPVISLMERLLGDKLIKRIKKFFISDDDNNSSNANTNEKQLREFCERFKLEESDYINKALMEEVPFTGEGLRLMFGYYRLNLPKILQKISHPCLLIYASFKDIDEERARMTDNEVNKINPTSNLKLFKIDSHHYVHWADEKCLDEIREFLGYPQNEILEG</sequence>
<gene>
    <name evidence="2" type="ORF">SAMN05216231_2484</name>
</gene>
<accession>A0A1H1DMJ6</accession>
<proteinExistence type="predicted"/>
<evidence type="ECO:0000313" key="2">
    <source>
        <dbReference type="EMBL" id="SDQ77610.1"/>
    </source>
</evidence>
<dbReference type="Gene3D" id="3.40.50.1820">
    <property type="entry name" value="alpha/beta hydrolase"/>
    <property type="match status" value="1"/>
</dbReference>
<name>A0A1H1DMJ6_9BACI</name>
<evidence type="ECO:0000259" key="1">
    <source>
        <dbReference type="Pfam" id="PF00561"/>
    </source>
</evidence>
<dbReference type="PRINTS" id="PR00111">
    <property type="entry name" value="ABHYDROLASE"/>
</dbReference>
<dbReference type="AlphaFoldDB" id="A0A1H1DMJ6"/>
<protein>
    <submittedName>
        <fullName evidence="2">Pimeloyl-ACP methyl ester carboxylesterase</fullName>
    </submittedName>
</protein>
<dbReference type="STRING" id="553311.SAMN05216231_2484"/>
<evidence type="ECO:0000313" key="3">
    <source>
        <dbReference type="Proteomes" id="UP000199444"/>
    </source>
</evidence>
<dbReference type="RefSeq" id="WP_092493308.1">
    <property type="nucleotide sequence ID" value="NZ_FNKD01000003.1"/>
</dbReference>
<dbReference type="SUPFAM" id="SSF53474">
    <property type="entry name" value="alpha/beta-Hydrolases"/>
    <property type="match status" value="1"/>
</dbReference>
<dbReference type="InterPro" id="IPR000073">
    <property type="entry name" value="AB_hydrolase_1"/>
</dbReference>
<reference evidence="2 3" key="1">
    <citation type="submission" date="2016-10" db="EMBL/GenBank/DDBJ databases">
        <authorList>
            <person name="de Groot N.N."/>
        </authorList>
    </citation>
    <scope>NUCLEOTIDE SEQUENCE [LARGE SCALE GENOMIC DNA]</scope>
    <source>
        <strain evidence="2 3">CGMCC 1.10449</strain>
    </source>
</reference>
<feature type="domain" description="AB hydrolase-1" evidence="1">
    <location>
        <begin position="13"/>
        <end position="111"/>
    </location>
</feature>
<dbReference type="EMBL" id="FNKD01000003">
    <property type="protein sequence ID" value="SDQ77610.1"/>
    <property type="molecule type" value="Genomic_DNA"/>
</dbReference>
<organism evidence="2 3">
    <name type="scientific">Virgibacillus salinus</name>
    <dbReference type="NCBI Taxonomy" id="553311"/>
    <lineage>
        <taxon>Bacteria</taxon>
        <taxon>Bacillati</taxon>
        <taxon>Bacillota</taxon>
        <taxon>Bacilli</taxon>
        <taxon>Bacillales</taxon>
        <taxon>Bacillaceae</taxon>
        <taxon>Virgibacillus</taxon>
    </lineage>
</organism>